<dbReference type="GO" id="GO:0016787">
    <property type="term" value="F:hydrolase activity"/>
    <property type="evidence" value="ECO:0007669"/>
    <property type="project" value="UniProtKB-KW"/>
</dbReference>
<feature type="transmembrane region" description="Helical" evidence="2">
    <location>
        <begin position="57"/>
        <end position="77"/>
    </location>
</feature>
<keyword evidence="2" id="KW-1133">Transmembrane helix</keyword>
<dbReference type="Proteomes" id="UP000321204">
    <property type="component" value="Chromosome"/>
</dbReference>
<dbReference type="SUPFAM" id="SSF53474">
    <property type="entry name" value="alpha/beta-Hydrolases"/>
    <property type="match status" value="1"/>
</dbReference>
<dbReference type="Pfam" id="PF20434">
    <property type="entry name" value="BD-FAE"/>
    <property type="match status" value="1"/>
</dbReference>
<keyword evidence="1 4" id="KW-0378">Hydrolase</keyword>
<dbReference type="InterPro" id="IPR029058">
    <property type="entry name" value="AB_hydrolase_fold"/>
</dbReference>
<proteinExistence type="predicted"/>
<evidence type="ECO:0000313" key="5">
    <source>
        <dbReference type="Proteomes" id="UP000321204"/>
    </source>
</evidence>
<name>A0A5B8UHY4_9BACT</name>
<evidence type="ECO:0000256" key="2">
    <source>
        <dbReference type="SAM" id="Phobius"/>
    </source>
</evidence>
<evidence type="ECO:0000313" key="4">
    <source>
        <dbReference type="EMBL" id="QEC56254.1"/>
    </source>
</evidence>
<dbReference type="KEGG" id="fgg:FSB75_10245"/>
<keyword evidence="5" id="KW-1185">Reference proteome</keyword>
<dbReference type="PANTHER" id="PTHR48081">
    <property type="entry name" value="AB HYDROLASE SUPERFAMILY PROTEIN C4A8.06C"/>
    <property type="match status" value="1"/>
</dbReference>
<keyword evidence="2" id="KW-0472">Membrane</keyword>
<dbReference type="OrthoDB" id="9777975at2"/>
<dbReference type="RefSeq" id="WP_146786596.1">
    <property type="nucleotide sequence ID" value="NZ_BAABIO010000001.1"/>
</dbReference>
<evidence type="ECO:0000259" key="3">
    <source>
        <dbReference type="Pfam" id="PF20434"/>
    </source>
</evidence>
<dbReference type="AlphaFoldDB" id="A0A5B8UHY4"/>
<accession>A0A5B8UHY4</accession>
<dbReference type="InterPro" id="IPR049492">
    <property type="entry name" value="BD-FAE-like_dom"/>
</dbReference>
<feature type="transmembrane region" description="Helical" evidence="2">
    <location>
        <begin position="30"/>
        <end position="50"/>
    </location>
</feature>
<dbReference type="Gene3D" id="3.40.50.1820">
    <property type="entry name" value="alpha/beta hydrolase"/>
    <property type="match status" value="1"/>
</dbReference>
<gene>
    <name evidence="4" type="ORF">FSB75_10245</name>
</gene>
<dbReference type="InterPro" id="IPR050300">
    <property type="entry name" value="GDXG_lipolytic_enzyme"/>
</dbReference>
<evidence type="ECO:0000256" key="1">
    <source>
        <dbReference type="ARBA" id="ARBA00022801"/>
    </source>
</evidence>
<reference evidence="4 5" key="1">
    <citation type="journal article" date="2015" name="Int. J. Syst. Evol. Microbiol.">
        <title>Flavisolibacter ginsenosidimutans sp. nov., with ginsenoside-converting activity isolated from soil used for cultivating ginseng.</title>
        <authorList>
            <person name="Zhao Y."/>
            <person name="Liu Q."/>
            <person name="Kang M.S."/>
            <person name="Jin F."/>
            <person name="Yu H."/>
            <person name="Im W.T."/>
        </authorList>
    </citation>
    <scope>NUCLEOTIDE SEQUENCE [LARGE SCALE GENOMIC DNA]</scope>
    <source>
        <strain evidence="4 5">Gsoil 636</strain>
    </source>
</reference>
<protein>
    <submittedName>
        <fullName evidence="4">Alpha/beta hydrolase</fullName>
    </submittedName>
</protein>
<sequence>MARFILIGLLFLFSLLVVFRAPTNLLWYVSILVTEFCWIFSFLLLVLLFWNTGDTKYHLLTTIIGIAALLVYSLPVVQAMRLARTLPKNFETAFGKIPSRKSSFHPLQMITGIGARQVAFKSLLYDAANKLSLDFYPSVIRGVRPCVVVIHGGSWAGGDSKQLSDLSSELAKAGYHVASINYRLAPQHHFPAPLQDVKTAMDYLCGHASSLSIDTTAFTLLGRSAGGQIALSAAYTMNDSRINGVISFYGPTDMIWGYENPTSPLVLDSRKVMEDYLGGTLQQAPEQYRESSATETVSEHTPPILLFYGENDPLVSPRHGNRLTKKLDEKGIKYFALYLSWATHGFDYTINGPAGQLSTWVVKEFLAVVNKR</sequence>
<keyword evidence="2" id="KW-0812">Transmembrane</keyword>
<dbReference type="EMBL" id="CP042433">
    <property type="protein sequence ID" value="QEC56254.1"/>
    <property type="molecule type" value="Genomic_DNA"/>
</dbReference>
<feature type="domain" description="BD-FAE-like" evidence="3">
    <location>
        <begin position="136"/>
        <end position="327"/>
    </location>
</feature>
<organism evidence="4 5">
    <name type="scientific">Flavisolibacter ginsenosidimutans</name>
    <dbReference type="NCBI Taxonomy" id="661481"/>
    <lineage>
        <taxon>Bacteria</taxon>
        <taxon>Pseudomonadati</taxon>
        <taxon>Bacteroidota</taxon>
        <taxon>Chitinophagia</taxon>
        <taxon>Chitinophagales</taxon>
        <taxon>Chitinophagaceae</taxon>
        <taxon>Flavisolibacter</taxon>
    </lineage>
</organism>